<evidence type="ECO:0000256" key="4">
    <source>
        <dbReference type="ARBA" id="ARBA00023163"/>
    </source>
</evidence>
<protein>
    <recommendedName>
        <fullName evidence="2">Late expression factor 11</fullName>
    </recommendedName>
</protein>
<accession>A0AAE6R740</accession>
<evidence type="ECO:0000256" key="2">
    <source>
        <dbReference type="ARBA" id="ARBA00017118"/>
    </source>
</evidence>
<evidence type="ECO:0000313" key="6">
    <source>
        <dbReference type="Proteomes" id="UP000830275"/>
    </source>
</evidence>
<comment type="similarity">
    <text evidence="1">Belongs to the baculoviridae LEF-11 family.</text>
</comment>
<evidence type="ECO:0000313" key="5">
    <source>
        <dbReference type="EMBL" id="QHB21706.1"/>
    </source>
</evidence>
<dbReference type="Proteomes" id="UP000830275">
    <property type="component" value="Segment"/>
</dbReference>
<organism evidence="5 6">
    <name type="scientific">Artaxa digramma nucleopolyhedrovirus</name>
    <dbReference type="NCBI Taxonomy" id="3070910"/>
    <lineage>
        <taxon>Viruses</taxon>
        <taxon>Viruses incertae sedis</taxon>
        <taxon>Naldaviricetes</taxon>
        <taxon>Lefavirales</taxon>
        <taxon>Baculoviridae</taxon>
        <taxon>Alphabaculovirus</taxon>
        <taxon>Alphabaculovirus ardigrammae</taxon>
    </lineage>
</organism>
<dbReference type="EMBL" id="MN233792">
    <property type="protein sequence ID" value="QHB21706.1"/>
    <property type="molecule type" value="Genomic_DNA"/>
</dbReference>
<gene>
    <name evidence="5" type="primary">lef11</name>
    <name evidence="5" type="ORF">Eudi_ORF47</name>
</gene>
<keyword evidence="6" id="KW-1185">Reference proteome</keyword>
<dbReference type="GO" id="GO:0019058">
    <property type="term" value="P:viral life cycle"/>
    <property type="evidence" value="ECO:0007669"/>
    <property type="project" value="InterPro"/>
</dbReference>
<sequence length="135" mass="15545">MDDPASQNCVGDAAGIVESHKRSCCCLTRSEVYALVREVINKRKHCDDVDSVCDHVNSVGFTTIQMKYIRENLKRAFIIVGDDCTQRKRLDLHARRLENIFNLNTVLEDEYRYCTSVRNGRTNSKHVGHNDEIRE</sequence>
<keyword evidence="4" id="KW-0804">Transcription</keyword>
<evidence type="ECO:0000256" key="1">
    <source>
        <dbReference type="ARBA" id="ARBA00008271"/>
    </source>
</evidence>
<dbReference type="Pfam" id="PF06385">
    <property type="entry name" value="Baculo_LEF-11"/>
    <property type="match status" value="1"/>
</dbReference>
<dbReference type="GO" id="GO:0006355">
    <property type="term" value="P:regulation of DNA-templated transcription"/>
    <property type="evidence" value="ECO:0007669"/>
    <property type="project" value="InterPro"/>
</dbReference>
<reference evidence="5 6" key="1">
    <citation type="journal article" date="2019" name="Viruses">
        <title>Genome Analysis of a Novel Clade II.b Alphabaculovirus Obtained from Artaxa digramma.</title>
        <authorList>
            <person name="Li J."/>
            <person name="Duan X."/>
            <person name="Wang Q."/>
            <person name="Zhang L."/>
            <person name="Deng F."/>
            <person name="Wang H."/>
            <person name="Hu Z."/>
            <person name="Wang M."/>
            <person name="Wang J."/>
        </authorList>
    </citation>
    <scope>NUCLEOTIDE SEQUENCE [LARGE SCALE GENOMIC DNA]</scope>
    <source>
        <strain evidence="5 6">424</strain>
    </source>
</reference>
<name>A0AAE6R740_9ABAC</name>
<evidence type="ECO:0000256" key="3">
    <source>
        <dbReference type="ARBA" id="ARBA00023015"/>
    </source>
</evidence>
<proteinExistence type="inferred from homology"/>
<keyword evidence="3" id="KW-0805">Transcription regulation</keyword>
<dbReference type="InterPro" id="IPR009429">
    <property type="entry name" value="Baculo_LEF-11"/>
</dbReference>